<reference evidence="3 4" key="1">
    <citation type="journal article" date="2015" name="Genome Announc.">
        <title>Draft Genome Sequences of Marine Isolates of Thalassomonas viridans and Thalassomonas actiniarum.</title>
        <authorList>
            <person name="Olonade I."/>
            <person name="van Zyl L.J."/>
            <person name="Trindade M."/>
        </authorList>
    </citation>
    <scope>NUCLEOTIDE SEQUENCE [LARGE SCALE GENOMIC DNA]</scope>
    <source>
        <strain evidence="3 4">XOM25</strain>
    </source>
</reference>
<keyword evidence="4" id="KW-1185">Reference proteome</keyword>
<dbReference type="KEGG" id="tvd:SG34_000630"/>
<reference evidence="3 4" key="2">
    <citation type="journal article" date="2022" name="Mar. Drugs">
        <title>Bioassay-Guided Fractionation Leads to the Detection of Cholic Acid Generated by the Rare Thalassomonas sp.</title>
        <authorList>
            <person name="Pheiffer F."/>
            <person name="Schneider Y.K."/>
            <person name="Hansen E.H."/>
            <person name="Andersen J.H."/>
            <person name="Isaksson J."/>
            <person name="Busche T."/>
            <person name="R C."/>
            <person name="Kalinowski J."/>
            <person name="Zyl L.V."/>
            <person name="Trindade M."/>
        </authorList>
    </citation>
    <scope>NUCLEOTIDE SEQUENCE [LARGE SCALE GENOMIC DNA]</scope>
    <source>
        <strain evidence="3 4">XOM25</strain>
    </source>
</reference>
<evidence type="ECO:0000256" key="1">
    <source>
        <dbReference type="SAM" id="Coils"/>
    </source>
</evidence>
<dbReference type="InterPro" id="IPR007470">
    <property type="entry name" value="HemX"/>
</dbReference>
<feature type="region of interest" description="Disordered" evidence="2">
    <location>
        <begin position="1"/>
        <end position="47"/>
    </location>
</feature>
<protein>
    <submittedName>
        <fullName evidence="3">Uroporphyrinogen-III C-methyltransferase</fullName>
    </submittedName>
</protein>
<evidence type="ECO:0000313" key="4">
    <source>
        <dbReference type="Proteomes" id="UP000032352"/>
    </source>
</evidence>
<proteinExistence type="predicted"/>
<keyword evidence="1" id="KW-0175">Coiled coil</keyword>
<evidence type="ECO:0000256" key="2">
    <source>
        <dbReference type="SAM" id="MobiDB-lite"/>
    </source>
</evidence>
<feature type="region of interest" description="Disordered" evidence="2">
    <location>
        <begin position="390"/>
        <end position="412"/>
    </location>
</feature>
<feature type="compositionally biased region" description="Basic and acidic residues" evidence="2">
    <location>
        <begin position="1"/>
        <end position="11"/>
    </location>
</feature>
<dbReference type="RefSeq" id="WP_044838393.1">
    <property type="nucleotide sequence ID" value="NZ_CP059733.1"/>
</dbReference>
<evidence type="ECO:0000313" key="3">
    <source>
        <dbReference type="EMBL" id="WDE05488.1"/>
    </source>
</evidence>
<accession>A0AAF0C974</accession>
<sequence>MTEQKQPEDTVQKSTSTPEKPAVSAKAEKTPPGSASGQKVPAKMKKSPETLKIPVSKTGVLALVLALLACTSSAGWYYWHNQQQAQQQQQTQQTLTQQLETRLNAAEQQLNDLLQAREKQLTERFNRQIKQLQSRNEQQVSQLNQNIKGLQQEQPGNWLFNEVEYLIRMASRTLWLEQDKDTAISLLTDAEQRLSQTKNPELLPVRRLIFQDIETLKLLPQQQSAEVVLSLMGLGKQLDSLVLARPYRAENQAQEENLSLTSDPADWRENLSKVWQKFRANYIITSRPRTQGDDPLLSPEHQQNLRQNLALKLQLAIWAASQGESALYRQALDDIRLWLTQYYETDNKTNQAFIAAVEELKPATLTVNYPEKLVSLAAIRKVIEQAGSNKAAPRQAHGQLTPAGAQQGGDSL</sequence>
<dbReference type="PANTHER" id="PTHR38043">
    <property type="entry name" value="PROTEIN HEMX"/>
    <property type="match status" value="1"/>
</dbReference>
<dbReference type="EMBL" id="CP059733">
    <property type="protein sequence ID" value="WDE05488.1"/>
    <property type="molecule type" value="Genomic_DNA"/>
</dbReference>
<organism evidence="3 4">
    <name type="scientific">Thalassomonas viridans</name>
    <dbReference type="NCBI Taxonomy" id="137584"/>
    <lineage>
        <taxon>Bacteria</taxon>
        <taxon>Pseudomonadati</taxon>
        <taxon>Pseudomonadota</taxon>
        <taxon>Gammaproteobacteria</taxon>
        <taxon>Alteromonadales</taxon>
        <taxon>Colwelliaceae</taxon>
        <taxon>Thalassomonas</taxon>
    </lineage>
</organism>
<dbReference type="AlphaFoldDB" id="A0AAF0C974"/>
<dbReference type="PANTHER" id="PTHR38043:SF1">
    <property type="entry name" value="PROTEIN HEMX"/>
    <property type="match status" value="1"/>
</dbReference>
<dbReference type="Pfam" id="PF04375">
    <property type="entry name" value="HemX"/>
    <property type="match status" value="1"/>
</dbReference>
<feature type="coiled-coil region" evidence="1">
    <location>
        <begin position="96"/>
        <end position="153"/>
    </location>
</feature>
<gene>
    <name evidence="3" type="ORF">SG34_000630</name>
</gene>
<dbReference type="Proteomes" id="UP000032352">
    <property type="component" value="Chromosome"/>
</dbReference>
<name>A0AAF0C974_9GAMM</name>